<evidence type="ECO:0000313" key="2">
    <source>
        <dbReference type="EMBL" id="EME85052.1"/>
    </source>
</evidence>
<sequence length="230" mass="24994">MLPVVKPTCAGGFGHYTYECTAAQQERPYVSRPSRSQQLSNPKLAPKLSATLPPAETKLAAKSESKIANVQGARLSTLLNGSVEGLFQLTLPTLSLRSLLVILRPDPVRRLQGETLTVPTDHKGESGELIVGSQFLMTHLNLALKVAREATHHNAITRLAVIARVMFSLHGRVGVAALLAETLIKALEGGHVLALRTEVRLLLIQDLQYQQVRHGRLESEVSVHILSASQ</sequence>
<dbReference type="AlphaFoldDB" id="M3B6T2"/>
<dbReference type="OrthoDB" id="437973at2759"/>
<dbReference type="HOGENOM" id="CLU_1205220_0_0_1"/>
<reference evidence="2 3" key="1">
    <citation type="journal article" date="2012" name="PLoS Pathog.">
        <title>Diverse lifestyles and strategies of plant pathogenesis encoded in the genomes of eighteen Dothideomycetes fungi.</title>
        <authorList>
            <person name="Ohm R.A."/>
            <person name="Feau N."/>
            <person name="Henrissat B."/>
            <person name="Schoch C.L."/>
            <person name="Horwitz B.A."/>
            <person name="Barry K.W."/>
            <person name="Condon B.J."/>
            <person name="Copeland A.C."/>
            <person name="Dhillon B."/>
            <person name="Glaser F."/>
            <person name="Hesse C.N."/>
            <person name="Kosti I."/>
            <person name="LaButti K."/>
            <person name="Lindquist E.A."/>
            <person name="Lucas S."/>
            <person name="Salamov A.A."/>
            <person name="Bradshaw R.E."/>
            <person name="Ciuffetti L."/>
            <person name="Hamelin R.C."/>
            <person name="Kema G.H.J."/>
            <person name="Lawrence C."/>
            <person name="Scott J.A."/>
            <person name="Spatafora J.W."/>
            <person name="Turgeon B.G."/>
            <person name="de Wit P.J.G.M."/>
            <person name="Zhong S."/>
            <person name="Goodwin S.B."/>
            <person name="Grigoriev I.V."/>
        </authorList>
    </citation>
    <scope>NUCLEOTIDE SEQUENCE [LARGE SCALE GENOMIC DNA]</scope>
    <source>
        <strain evidence="2 3">CIRAD86</strain>
    </source>
</reference>
<evidence type="ECO:0000256" key="1">
    <source>
        <dbReference type="SAM" id="MobiDB-lite"/>
    </source>
</evidence>
<dbReference type="EMBL" id="KB446557">
    <property type="protein sequence ID" value="EME85052.1"/>
    <property type="molecule type" value="Genomic_DNA"/>
</dbReference>
<proteinExistence type="predicted"/>
<dbReference type="Pfam" id="PF13917">
    <property type="entry name" value="zf-CCHC_3"/>
    <property type="match status" value="1"/>
</dbReference>
<name>M3B6T2_PSEFD</name>
<accession>M3B6T2</accession>
<dbReference type="KEGG" id="pfj:MYCFIDRAFT_90510"/>
<protein>
    <submittedName>
        <fullName evidence="2">Uncharacterized protein</fullName>
    </submittedName>
</protein>
<feature type="region of interest" description="Disordered" evidence="1">
    <location>
        <begin position="31"/>
        <end position="50"/>
    </location>
</feature>
<organism evidence="2 3">
    <name type="scientific">Pseudocercospora fijiensis (strain CIRAD86)</name>
    <name type="common">Black leaf streak disease fungus</name>
    <name type="synonym">Mycosphaerella fijiensis</name>
    <dbReference type="NCBI Taxonomy" id="383855"/>
    <lineage>
        <taxon>Eukaryota</taxon>
        <taxon>Fungi</taxon>
        <taxon>Dikarya</taxon>
        <taxon>Ascomycota</taxon>
        <taxon>Pezizomycotina</taxon>
        <taxon>Dothideomycetes</taxon>
        <taxon>Dothideomycetidae</taxon>
        <taxon>Mycosphaerellales</taxon>
        <taxon>Mycosphaerellaceae</taxon>
        <taxon>Pseudocercospora</taxon>
    </lineage>
</organism>
<dbReference type="eggNOG" id="ENOG502S7VK">
    <property type="taxonomic scope" value="Eukaryota"/>
</dbReference>
<dbReference type="VEuPathDB" id="FungiDB:MYCFIDRAFT_90510"/>
<gene>
    <name evidence="2" type="ORF">MYCFIDRAFT_90510</name>
</gene>
<dbReference type="RefSeq" id="XP_007925545.1">
    <property type="nucleotide sequence ID" value="XM_007927354.1"/>
</dbReference>
<dbReference type="GeneID" id="19342859"/>
<dbReference type="Proteomes" id="UP000016932">
    <property type="component" value="Unassembled WGS sequence"/>
</dbReference>
<keyword evidence="3" id="KW-1185">Reference proteome</keyword>
<evidence type="ECO:0000313" key="3">
    <source>
        <dbReference type="Proteomes" id="UP000016932"/>
    </source>
</evidence>